<dbReference type="Proteomes" id="UP001239111">
    <property type="component" value="Chromosome 2"/>
</dbReference>
<organism evidence="1 2">
    <name type="scientific">Eretmocerus hayati</name>
    <dbReference type="NCBI Taxonomy" id="131215"/>
    <lineage>
        <taxon>Eukaryota</taxon>
        <taxon>Metazoa</taxon>
        <taxon>Ecdysozoa</taxon>
        <taxon>Arthropoda</taxon>
        <taxon>Hexapoda</taxon>
        <taxon>Insecta</taxon>
        <taxon>Pterygota</taxon>
        <taxon>Neoptera</taxon>
        <taxon>Endopterygota</taxon>
        <taxon>Hymenoptera</taxon>
        <taxon>Apocrita</taxon>
        <taxon>Proctotrupomorpha</taxon>
        <taxon>Chalcidoidea</taxon>
        <taxon>Aphelinidae</taxon>
        <taxon>Aphelininae</taxon>
        <taxon>Eretmocerus</taxon>
    </lineage>
</organism>
<comment type="caution">
    <text evidence="1">The sequence shown here is derived from an EMBL/GenBank/DDBJ whole genome shotgun (WGS) entry which is preliminary data.</text>
</comment>
<evidence type="ECO:0000313" key="2">
    <source>
        <dbReference type="Proteomes" id="UP001239111"/>
    </source>
</evidence>
<name>A0ACC2P550_9HYME</name>
<keyword evidence="2" id="KW-1185">Reference proteome</keyword>
<evidence type="ECO:0000313" key="1">
    <source>
        <dbReference type="EMBL" id="KAJ8678151.1"/>
    </source>
</evidence>
<gene>
    <name evidence="1" type="ORF">QAD02_013938</name>
</gene>
<accession>A0ACC2P550</accession>
<reference evidence="1" key="1">
    <citation type="submission" date="2023-04" db="EMBL/GenBank/DDBJ databases">
        <title>A chromosome-level genome assembly of the parasitoid wasp Eretmocerus hayati.</title>
        <authorList>
            <person name="Zhong Y."/>
            <person name="Liu S."/>
            <person name="Liu Y."/>
        </authorList>
    </citation>
    <scope>NUCLEOTIDE SEQUENCE</scope>
    <source>
        <strain evidence="1">ZJU_SS_LIU_2023</strain>
    </source>
</reference>
<protein>
    <submittedName>
        <fullName evidence="1">Uncharacterized protein</fullName>
    </submittedName>
</protein>
<proteinExistence type="predicted"/>
<sequence>MGPRVRISDIPSNPLNGPVHQPRSVTPRISTQIPNNSLESNYVYQIVLRTWDGNIELKKQENIQKNIQENESRVVDVQNGAAVNDDSYEDDCDSSEDDCESIFDAYETEITDESDTNVICSLVMQYEVRNHRYLPTKEQSNWIRDQLCQVFPQQNKSAWIGVNEYGVMKVRFINKLEKLRRVATKWGLWENPNQRANVGTLGETRSHFPGSFIRFRDMYYCQKLQFAVESYVTRSAK</sequence>
<dbReference type="EMBL" id="CM056742">
    <property type="protein sequence ID" value="KAJ8678151.1"/>
    <property type="molecule type" value="Genomic_DNA"/>
</dbReference>